<name>A0A7E4VI74_PANRE</name>
<dbReference type="InterPro" id="IPR000719">
    <property type="entry name" value="Prot_kinase_dom"/>
</dbReference>
<keyword evidence="7" id="KW-1185">Reference proteome</keyword>
<evidence type="ECO:0000256" key="3">
    <source>
        <dbReference type="ARBA" id="ARBA00022840"/>
    </source>
</evidence>
<sequence>MDENENIPYQIDFSNGRVVSGRWKVLSRIGTGAYGVVYSVQDIQKQHLVAALKVELNQEQENSMLKIEFEVLNKLQERPYTIRLYGAGKRTDYSFIVLTLCGADLAKLKSEKKIAKFTESTIYRVGVHALYAIKQLHEVGYVHRDIKPQNFVIGGTEKDNKQLYLIDFGMVRHYAVLEENAKADIKKWFIRKPRKKVSLRGTLRYCSINVHKRMEQGRADDIVSLVYMLAEMRFALPWQAAQREERLIALKEAFINNVDLNKLEGMRDILAYLNSCNYADRPDYKFVYTCMMDVIRKKKIKFSDLYDWEDEPTTYTPPKKEDTPPAGSSATSPTNKAEEQPPPQSPAGNQQGDTGASLTDTNNSAVNEPVSGVVAIKESGTIIPTDAREMNCVSSANSAMSAPMSQSPFSSAGGADVNIEKSCFEPSVMSSVTPPTPDTKEKPPGDKTAKKKKSRKDRNKSPDNPEKAPTIEEDLPATGSVITPKKTKSTGSIGGPGDKSARRAKRESANRTPPISGSNKEKSLYLEFNKTPKKDPNQIEEDAFPTAVPWVFDFKAGDVPSGTSASAAHRTPTESKNSARDKTNSTYGAPT</sequence>
<dbReference type="PROSITE" id="PS50011">
    <property type="entry name" value="PROTEIN_KINASE_DOM"/>
    <property type="match status" value="1"/>
</dbReference>
<feature type="region of interest" description="Disordered" evidence="5">
    <location>
        <begin position="399"/>
        <end position="525"/>
    </location>
</feature>
<evidence type="ECO:0000256" key="4">
    <source>
        <dbReference type="PROSITE-ProRule" id="PRU10141"/>
    </source>
</evidence>
<dbReference type="InterPro" id="IPR008271">
    <property type="entry name" value="Ser/Thr_kinase_AS"/>
</dbReference>
<feature type="compositionally biased region" description="Polar residues" evidence="5">
    <location>
        <begin position="326"/>
        <end position="335"/>
    </location>
</feature>
<dbReference type="EC" id="2.7.11.1" evidence="1"/>
<keyword evidence="3 4" id="KW-0067">ATP-binding</keyword>
<feature type="compositionally biased region" description="Basic and acidic residues" evidence="5">
    <location>
        <begin position="438"/>
        <end position="448"/>
    </location>
</feature>
<dbReference type="GO" id="GO:0005524">
    <property type="term" value="F:ATP binding"/>
    <property type="evidence" value="ECO:0007669"/>
    <property type="project" value="UniProtKB-UniRule"/>
</dbReference>
<feature type="compositionally biased region" description="Low complexity" evidence="5">
    <location>
        <begin position="399"/>
        <end position="412"/>
    </location>
</feature>
<feature type="compositionally biased region" description="Basic and acidic residues" evidence="5">
    <location>
        <begin position="459"/>
        <end position="470"/>
    </location>
</feature>
<dbReference type="Gene3D" id="1.10.510.10">
    <property type="entry name" value="Transferase(Phosphotransferase) domain 1"/>
    <property type="match status" value="1"/>
</dbReference>
<feature type="region of interest" description="Disordered" evidence="5">
    <location>
        <begin position="313"/>
        <end position="366"/>
    </location>
</feature>
<organism evidence="7 8">
    <name type="scientific">Panagrellus redivivus</name>
    <name type="common">Microworm</name>
    <dbReference type="NCBI Taxonomy" id="6233"/>
    <lineage>
        <taxon>Eukaryota</taxon>
        <taxon>Metazoa</taxon>
        <taxon>Ecdysozoa</taxon>
        <taxon>Nematoda</taxon>
        <taxon>Chromadorea</taxon>
        <taxon>Rhabditida</taxon>
        <taxon>Tylenchina</taxon>
        <taxon>Panagrolaimomorpha</taxon>
        <taxon>Panagrolaimoidea</taxon>
        <taxon>Panagrolaimidae</taxon>
        <taxon>Panagrellus</taxon>
    </lineage>
</organism>
<keyword evidence="2 4" id="KW-0547">Nucleotide-binding</keyword>
<protein>
    <recommendedName>
        <fullName evidence="1">non-specific serine/threonine protein kinase</fullName>
        <ecNumber evidence="1">2.7.11.1</ecNumber>
    </recommendedName>
</protein>
<evidence type="ECO:0000256" key="5">
    <source>
        <dbReference type="SAM" id="MobiDB-lite"/>
    </source>
</evidence>
<evidence type="ECO:0000256" key="2">
    <source>
        <dbReference type="ARBA" id="ARBA00022741"/>
    </source>
</evidence>
<evidence type="ECO:0000256" key="1">
    <source>
        <dbReference type="ARBA" id="ARBA00012513"/>
    </source>
</evidence>
<accession>A0A7E4VI74</accession>
<feature type="region of interest" description="Disordered" evidence="5">
    <location>
        <begin position="558"/>
        <end position="591"/>
    </location>
</feature>
<dbReference type="WBParaSite" id="Pan_g21457.t1">
    <property type="protein sequence ID" value="Pan_g21457.t1"/>
    <property type="gene ID" value="Pan_g21457"/>
</dbReference>
<feature type="compositionally biased region" description="Polar residues" evidence="5">
    <location>
        <begin position="346"/>
        <end position="366"/>
    </location>
</feature>
<dbReference type="PANTHER" id="PTHR11909">
    <property type="entry name" value="CASEIN KINASE-RELATED"/>
    <property type="match status" value="1"/>
</dbReference>
<feature type="domain" description="Protein kinase" evidence="6">
    <location>
        <begin position="23"/>
        <end position="295"/>
    </location>
</feature>
<proteinExistence type="predicted"/>
<dbReference type="InterPro" id="IPR050235">
    <property type="entry name" value="CK1_Ser-Thr_kinase"/>
</dbReference>
<dbReference type="InterPro" id="IPR011009">
    <property type="entry name" value="Kinase-like_dom_sf"/>
</dbReference>
<dbReference type="GO" id="GO:0004674">
    <property type="term" value="F:protein serine/threonine kinase activity"/>
    <property type="evidence" value="ECO:0007669"/>
    <property type="project" value="UniProtKB-EC"/>
</dbReference>
<feature type="compositionally biased region" description="Basic residues" evidence="5">
    <location>
        <begin position="449"/>
        <end position="458"/>
    </location>
</feature>
<dbReference type="AlphaFoldDB" id="A0A7E4VI74"/>
<evidence type="ECO:0000313" key="7">
    <source>
        <dbReference type="Proteomes" id="UP000492821"/>
    </source>
</evidence>
<reference evidence="8" key="2">
    <citation type="submission" date="2020-10" db="UniProtKB">
        <authorList>
            <consortium name="WormBaseParasite"/>
        </authorList>
    </citation>
    <scope>IDENTIFICATION</scope>
</reference>
<feature type="compositionally biased region" description="Basic and acidic residues" evidence="5">
    <location>
        <begin position="571"/>
        <end position="583"/>
    </location>
</feature>
<evidence type="ECO:0000313" key="8">
    <source>
        <dbReference type="WBParaSite" id="Pan_g21457.t1"/>
    </source>
</evidence>
<dbReference type="Pfam" id="PF00069">
    <property type="entry name" value="Pkinase"/>
    <property type="match status" value="1"/>
</dbReference>
<dbReference type="InterPro" id="IPR017441">
    <property type="entry name" value="Protein_kinase_ATP_BS"/>
</dbReference>
<dbReference type="PROSITE" id="PS00107">
    <property type="entry name" value="PROTEIN_KINASE_ATP"/>
    <property type="match status" value="1"/>
</dbReference>
<evidence type="ECO:0000259" key="6">
    <source>
        <dbReference type="PROSITE" id="PS50011"/>
    </source>
</evidence>
<dbReference type="PROSITE" id="PS00108">
    <property type="entry name" value="PROTEIN_KINASE_ST"/>
    <property type="match status" value="1"/>
</dbReference>
<dbReference type="SMART" id="SM00220">
    <property type="entry name" value="S_TKc"/>
    <property type="match status" value="1"/>
</dbReference>
<dbReference type="Proteomes" id="UP000492821">
    <property type="component" value="Unassembled WGS sequence"/>
</dbReference>
<feature type="binding site" evidence="4">
    <location>
        <position position="53"/>
    </location>
    <ligand>
        <name>ATP</name>
        <dbReference type="ChEBI" id="CHEBI:30616"/>
    </ligand>
</feature>
<reference evidence="7" key="1">
    <citation type="journal article" date="2013" name="Genetics">
        <title>The draft genome and transcriptome of Panagrellus redivivus are shaped by the harsh demands of a free-living lifestyle.</title>
        <authorList>
            <person name="Srinivasan J."/>
            <person name="Dillman A.R."/>
            <person name="Macchietto M.G."/>
            <person name="Heikkinen L."/>
            <person name="Lakso M."/>
            <person name="Fracchia K.M."/>
            <person name="Antoshechkin I."/>
            <person name="Mortazavi A."/>
            <person name="Wong G."/>
            <person name="Sternberg P.W."/>
        </authorList>
    </citation>
    <scope>NUCLEOTIDE SEQUENCE [LARGE SCALE GENOMIC DNA]</scope>
    <source>
        <strain evidence="7">MT8872</strain>
    </source>
</reference>
<dbReference type="SUPFAM" id="SSF56112">
    <property type="entry name" value="Protein kinase-like (PK-like)"/>
    <property type="match status" value="1"/>
</dbReference>